<dbReference type="InterPro" id="IPR052027">
    <property type="entry name" value="PspC"/>
</dbReference>
<protein>
    <submittedName>
        <fullName evidence="8">PspC domain-containing protein</fullName>
    </submittedName>
</protein>
<accession>A0A4Z0VUT3</accession>
<evidence type="ECO:0000259" key="7">
    <source>
        <dbReference type="Pfam" id="PF04024"/>
    </source>
</evidence>
<evidence type="ECO:0000256" key="4">
    <source>
        <dbReference type="ARBA" id="ARBA00022989"/>
    </source>
</evidence>
<evidence type="ECO:0000256" key="5">
    <source>
        <dbReference type="ARBA" id="ARBA00023136"/>
    </source>
</evidence>
<dbReference type="EMBL" id="SRME01000004">
    <property type="protein sequence ID" value="TGG87586.1"/>
    <property type="molecule type" value="Genomic_DNA"/>
</dbReference>
<comment type="subcellular location">
    <subcellularLocation>
        <location evidence="1">Cell membrane</location>
        <topology evidence="1">Single-pass membrane protein</topology>
    </subcellularLocation>
</comment>
<dbReference type="GO" id="GO:0005886">
    <property type="term" value="C:plasma membrane"/>
    <property type="evidence" value="ECO:0007669"/>
    <property type="project" value="UniProtKB-SubCell"/>
</dbReference>
<feature type="transmembrane region" description="Helical" evidence="6">
    <location>
        <begin position="96"/>
        <end position="117"/>
    </location>
</feature>
<keyword evidence="5 6" id="KW-0472">Membrane</keyword>
<sequence length="152" mass="17299">MNIMHRLYKSRKNKVIDGVCGGVGEYFGIDPVIIRLLWVALFFAYGSGIILYIIAMIIIPPEPIRNDFDDKEKDFKDEYKTNTSNGGKFNTPDKRIISIILALFLIFLGVSLMISLLTPINFFAISWRILISIVLIFIGGAMVYGFIRENKK</sequence>
<name>A0A4Z0VUT3_9BACT</name>
<dbReference type="PANTHER" id="PTHR33885">
    <property type="entry name" value="PHAGE SHOCK PROTEIN C"/>
    <property type="match status" value="1"/>
</dbReference>
<keyword evidence="2" id="KW-1003">Cell membrane</keyword>
<feature type="transmembrane region" description="Helical" evidence="6">
    <location>
        <begin position="36"/>
        <end position="59"/>
    </location>
</feature>
<evidence type="ECO:0000256" key="6">
    <source>
        <dbReference type="SAM" id="Phobius"/>
    </source>
</evidence>
<evidence type="ECO:0000256" key="2">
    <source>
        <dbReference type="ARBA" id="ARBA00022475"/>
    </source>
</evidence>
<reference evidence="8 9" key="1">
    <citation type="submission" date="2019-04" db="EMBL/GenBank/DDBJ databases">
        <title>Draft genome sequence data and analysis of a Fermenting Bacterium, Geotoga petraea strain HO-Geo1, isolated from heavy-oil petroleum reservoir in Russia.</title>
        <authorList>
            <person name="Grouzdev D.S."/>
            <person name="Semenova E.M."/>
            <person name="Sokolova D.S."/>
            <person name="Tourova T.P."/>
            <person name="Poltaraus A.B."/>
            <person name="Nazina T.N."/>
        </authorList>
    </citation>
    <scope>NUCLEOTIDE SEQUENCE [LARGE SCALE GENOMIC DNA]</scope>
    <source>
        <strain evidence="8 9">HO-Geo1</strain>
    </source>
</reference>
<evidence type="ECO:0000256" key="1">
    <source>
        <dbReference type="ARBA" id="ARBA00004162"/>
    </source>
</evidence>
<feature type="domain" description="Phage shock protein PspC N-terminal" evidence="7">
    <location>
        <begin position="6"/>
        <end position="62"/>
    </location>
</feature>
<dbReference type="OrthoDB" id="9815286at2"/>
<keyword evidence="4 6" id="KW-1133">Transmembrane helix</keyword>
<dbReference type="PANTHER" id="PTHR33885:SF3">
    <property type="entry name" value="PHAGE SHOCK PROTEIN C"/>
    <property type="match status" value="1"/>
</dbReference>
<dbReference type="Proteomes" id="UP000297288">
    <property type="component" value="Unassembled WGS sequence"/>
</dbReference>
<evidence type="ECO:0000256" key="3">
    <source>
        <dbReference type="ARBA" id="ARBA00022692"/>
    </source>
</evidence>
<comment type="caution">
    <text evidence="8">The sequence shown here is derived from an EMBL/GenBank/DDBJ whole genome shotgun (WGS) entry which is preliminary data.</text>
</comment>
<proteinExistence type="predicted"/>
<dbReference type="Pfam" id="PF04024">
    <property type="entry name" value="PspC"/>
    <property type="match status" value="1"/>
</dbReference>
<keyword evidence="3 6" id="KW-0812">Transmembrane</keyword>
<dbReference type="AlphaFoldDB" id="A0A4Z0VUT3"/>
<evidence type="ECO:0000313" key="9">
    <source>
        <dbReference type="Proteomes" id="UP000297288"/>
    </source>
</evidence>
<feature type="transmembrane region" description="Helical" evidence="6">
    <location>
        <begin position="129"/>
        <end position="147"/>
    </location>
</feature>
<dbReference type="InterPro" id="IPR007168">
    <property type="entry name" value="Phageshock_PspC_N"/>
</dbReference>
<organism evidence="8 9">
    <name type="scientific">Geotoga petraea</name>
    <dbReference type="NCBI Taxonomy" id="28234"/>
    <lineage>
        <taxon>Bacteria</taxon>
        <taxon>Thermotogati</taxon>
        <taxon>Thermotogota</taxon>
        <taxon>Thermotogae</taxon>
        <taxon>Petrotogales</taxon>
        <taxon>Petrotogaceae</taxon>
        <taxon>Geotoga</taxon>
    </lineage>
</organism>
<gene>
    <name evidence="8" type="ORF">E4650_07525</name>
</gene>
<evidence type="ECO:0000313" key="8">
    <source>
        <dbReference type="EMBL" id="TGG87586.1"/>
    </source>
</evidence>